<dbReference type="EMBL" id="JANVFT010000001">
    <property type="protein sequence ID" value="KAJ4501889.1"/>
    <property type="molecule type" value="Genomic_DNA"/>
</dbReference>
<dbReference type="Gene3D" id="3.30.420.10">
    <property type="entry name" value="Ribonuclease H-like superfamily/Ribonuclease H"/>
    <property type="match status" value="1"/>
</dbReference>
<feature type="domain" description="Piwi" evidence="1">
    <location>
        <begin position="144"/>
        <end position="209"/>
    </location>
</feature>
<dbReference type="InterPro" id="IPR036397">
    <property type="entry name" value="RNaseH_sf"/>
</dbReference>
<proteinExistence type="predicted"/>
<name>A0ABQ8VZU8_9AGAR</name>
<dbReference type="Proteomes" id="UP001150217">
    <property type="component" value="Unassembled WGS sequence"/>
</dbReference>
<dbReference type="InterPro" id="IPR036085">
    <property type="entry name" value="PAZ_dom_sf"/>
</dbReference>
<gene>
    <name evidence="2" type="ORF">C8R41DRAFT_913168</name>
</gene>
<evidence type="ECO:0000313" key="3">
    <source>
        <dbReference type="Proteomes" id="UP001150217"/>
    </source>
</evidence>
<dbReference type="PROSITE" id="PS50822">
    <property type="entry name" value="PIWI"/>
    <property type="match status" value="1"/>
</dbReference>
<evidence type="ECO:0000259" key="1">
    <source>
        <dbReference type="PROSITE" id="PS50822"/>
    </source>
</evidence>
<organism evidence="2 3">
    <name type="scientific">Lentinula lateritia</name>
    <dbReference type="NCBI Taxonomy" id="40482"/>
    <lineage>
        <taxon>Eukaryota</taxon>
        <taxon>Fungi</taxon>
        <taxon>Dikarya</taxon>
        <taxon>Basidiomycota</taxon>
        <taxon>Agaricomycotina</taxon>
        <taxon>Agaricomycetes</taxon>
        <taxon>Agaricomycetidae</taxon>
        <taxon>Agaricales</taxon>
        <taxon>Marasmiineae</taxon>
        <taxon>Omphalotaceae</taxon>
        <taxon>Lentinula</taxon>
    </lineage>
</organism>
<sequence>MVSNIKIKYGSIKKPVITPLQIYSVKLGQFYRQRLPDQFTKNPVAFSTLKPDKRLDAIMGKGSERVLPLPPRSMPNFPSNPPGKIKALRLPNPKPLIIVILPQIAQELWRKVIALVSRYIAFTQDPQKTATDATKNFAQLNALPKRIVFFRDGVSEGTFESVTLFNVFIIAEGVRVVMRENGINHEIPKLTYIIVGKRYHITFYPESGT</sequence>
<dbReference type="InterPro" id="IPR003165">
    <property type="entry name" value="Piwi"/>
</dbReference>
<dbReference type="SUPFAM" id="SSF101690">
    <property type="entry name" value="PAZ domain"/>
    <property type="match status" value="1"/>
</dbReference>
<keyword evidence="3" id="KW-1185">Reference proteome</keyword>
<dbReference type="PANTHER" id="PTHR22891">
    <property type="entry name" value="EUKARYOTIC TRANSLATION INITIATION FACTOR 2C"/>
    <property type="match status" value="1"/>
</dbReference>
<reference evidence="2" key="1">
    <citation type="submission" date="2022-08" db="EMBL/GenBank/DDBJ databases">
        <title>A Global Phylogenomic Analysis of the Shiitake Genus Lentinula.</title>
        <authorList>
            <consortium name="DOE Joint Genome Institute"/>
            <person name="Sierra-Patev S."/>
            <person name="Min B."/>
            <person name="Naranjo-Ortiz M."/>
            <person name="Looney B."/>
            <person name="Konkel Z."/>
            <person name="Slot J.C."/>
            <person name="Sakamoto Y."/>
            <person name="Steenwyk J.L."/>
            <person name="Rokas A."/>
            <person name="Carro J."/>
            <person name="Camarero S."/>
            <person name="Ferreira P."/>
            <person name="Molpeceres G."/>
            <person name="Ruiz-Duenas F.J."/>
            <person name="Serrano A."/>
            <person name="Henrissat B."/>
            <person name="Drula E."/>
            <person name="Hughes K.W."/>
            <person name="Mata J.L."/>
            <person name="Ishikawa N.K."/>
            <person name="Vargas-Isla R."/>
            <person name="Ushijima S."/>
            <person name="Smith C.A."/>
            <person name="Ahrendt S."/>
            <person name="Andreopoulos W."/>
            <person name="He G."/>
            <person name="Labutti K."/>
            <person name="Lipzen A."/>
            <person name="Ng V."/>
            <person name="Riley R."/>
            <person name="Sandor L."/>
            <person name="Barry K."/>
            <person name="Martinez A.T."/>
            <person name="Xiao Y."/>
            <person name="Gibbons J.G."/>
            <person name="Terashima K."/>
            <person name="Grigoriev I.V."/>
            <person name="Hibbett D.S."/>
        </authorList>
    </citation>
    <scope>NUCLEOTIDE SEQUENCE</scope>
    <source>
        <strain evidence="2">RHP3577 ss4</strain>
    </source>
</reference>
<comment type="caution">
    <text evidence="2">The sequence shown here is derived from an EMBL/GenBank/DDBJ whole genome shotgun (WGS) entry which is preliminary data.</text>
</comment>
<dbReference type="SUPFAM" id="SSF53098">
    <property type="entry name" value="Ribonuclease H-like"/>
    <property type="match status" value="1"/>
</dbReference>
<evidence type="ECO:0000313" key="2">
    <source>
        <dbReference type="EMBL" id="KAJ4501889.1"/>
    </source>
</evidence>
<protein>
    <recommendedName>
        <fullName evidence="1">Piwi domain-containing protein</fullName>
    </recommendedName>
</protein>
<dbReference type="Pfam" id="PF02171">
    <property type="entry name" value="Piwi"/>
    <property type="match status" value="1"/>
</dbReference>
<dbReference type="InterPro" id="IPR012337">
    <property type="entry name" value="RNaseH-like_sf"/>
</dbReference>
<accession>A0ABQ8VZU8</accession>